<evidence type="ECO:0000256" key="1">
    <source>
        <dbReference type="PIRSR" id="PIRSR637460-1"/>
    </source>
</evidence>
<feature type="active site" evidence="1">
    <location>
        <position position="275"/>
    </location>
</feature>
<evidence type="ECO:0000259" key="4">
    <source>
        <dbReference type="Pfam" id="PF13472"/>
    </source>
</evidence>
<feature type="disulfide bond" evidence="2">
    <location>
        <begin position="207"/>
        <end position="255"/>
    </location>
</feature>
<dbReference type="GO" id="GO:0019433">
    <property type="term" value="P:triglyceride catabolic process"/>
    <property type="evidence" value="ECO:0007669"/>
    <property type="project" value="TreeGrafter"/>
</dbReference>
<feature type="signal peptide" evidence="3">
    <location>
        <begin position="1"/>
        <end position="26"/>
    </location>
</feature>
<dbReference type="InterPro" id="IPR013830">
    <property type="entry name" value="SGNH_hydro"/>
</dbReference>
<dbReference type="Pfam" id="PF13472">
    <property type="entry name" value="Lipase_GDSL_2"/>
    <property type="match status" value="1"/>
</dbReference>
<dbReference type="InterPro" id="IPR037460">
    <property type="entry name" value="SEST-like"/>
</dbReference>
<feature type="domain" description="SGNH hydrolase-type esterase" evidence="4">
    <location>
        <begin position="42"/>
        <end position="281"/>
    </location>
</feature>
<dbReference type="Proteomes" id="UP000326702">
    <property type="component" value="Chromosome"/>
</dbReference>
<dbReference type="RefSeq" id="WP_153021793.1">
    <property type="nucleotide sequence ID" value="NZ_BAABIH010000019.1"/>
</dbReference>
<feature type="chain" id="PRO_5024872695" evidence="3">
    <location>
        <begin position="27"/>
        <end position="300"/>
    </location>
</feature>
<dbReference type="CDD" id="cd01823">
    <property type="entry name" value="SEST_like"/>
    <property type="match status" value="1"/>
</dbReference>
<dbReference type="InterPro" id="IPR036514">
    <property type="entry name" value="SGNH_hydro_sf"/>
</dbReference>
<evidence type="ECO:0000313" key="5">
    <source>
        <dbReference type="EMBL" id="QFU96624.1"/>
    </source>
</evidence>
<feature type="disulfide bond" evidence="2">
    <location>
        <begin position="140"/>
        <end position="153"/>
    </location>
</feature>
<proteinExistence type="predicted"/>
<reference evidence="5 6" key="1">
    <citation type="submission" date="2019-10" db="EMBL/GenBank/DDBJ databases">
        <title>Genome sequence of Luteimicrobium xylanilyticum HY-24.</title>
        <authorList>
            <person name="Kim D.Y."/>
            <person name="Park H.-Y."/>
        </authorList>
    </citation>
    <scope>NUCLEOTIDE SEQUENCE [LARGE SCALE GENOMIC DNA]</scope>
    <source>
        <strain evidence="5 6">HY-24</strain>
    </source>
</reference>
<protein>
    <submittedName>
        <fullName evidence="5">Lipase</fullName>
    </submittedName>
</protein>
<dbReference type="EMBL" id="CP045529">
    <property type="protein sequence ID" value="QFU96624.1"/>
    <property type="molecule type" value="Genomic_DNA"/>
</dbReference>
<keyword evidence="3" id="KW-0732">Signal</keyword>
<evidence type="ECO:0000256" key="2">
    <source>
        <dbReference type="PIRSR" id="PIRSR637460-2"/>
    </source>
</evidence>
<dbReference type="Gene3D" id="3.40.50.1110">
    <property type="entry name" value="SGNH hydrolase"/>
    <property type="match status" value="1"/>
</dbReference>
<name>A0A5P9Q5H9_9MICO</name>
<feature type="active site" description="Nucleophile" evidence="1">
    <location>
        <position position="46"/>
    </location>
</feature>
<dbReference type="PANTHER" id="PTHR37981:SF1">
    <property type="entry name" value="SGNH HYDROLASE-TYPE ESTERASE DOMAIN-CONTAINING PROTEIN"/>
    <property type="match status" value="1"/>
</dbReference>
<gene>
    <name evidence="5" type="ORF">KDY119_00108</name>
</gene>
<dbReference type="SUPFAM" id="SSF52266">
    <property type="entry name" value="SGNH hydrolase"/>
    <property type="match status" value="1"/>
</dbReference>
<keyword evidence="6" id="KW-1185">Reference proteome</keyword>
<organism evidence="5 6">
    <name type="scientific">Luteimicrobium xylanilyticum</name>
    <dbReference type="NCBI Taxonomy" id="1133546"/>
    <lineage>
        <taxon>Bacteria</taxon>
        <taxon>Bacillati</taxon>
        <taxon>Actinomycetota</taxon>
        <taxon>Actinomycetes</taxon>
        <taxon>Micrococcales</taxon>
        <taxon>Luteimicrobium</taxon>
    </lineage>
</organism>
<dbReference type="PANTHER" id="PTHR37981">
    <property type="entry name" value="LIPASE 2"/>
    <property type="match status" value="1"/>
</dbReference>
<evidence type="ECO:0000256" key="3">
    <source>
        <dbReference type="SAM" id="SignalP"/>
    </source>
</evidence>
<sequence length="300" mass="30863">MTRPRRRTQLLLVAGAALVLAASAAAAVHLHDQAGSGPSYVALGDSYTAGPLIPDQIRSGGLCERSTQGWAEQVARSIDASSFTNASCSGASPANVWGAQVLGGETHAPQIDDVATSTRLVTVALGANDQHVFTGLIEGCASVEATDPDGSPCRDHFVVDGVDTVAAKLQQTRSQVVAAIQDVQHKAPDAAVVVVGYPRIVPAHGTCAALPFASGDYAYVDRWERELNDALDRAAAQTGASYVDTYTASADHDACAGAAAWINGKDNTATSASYHPNLAGMAGVAGVVEAYLRDHDVAGL</sequence>
<evidence type="ECO:0000313" key="6">
    <source>
        <dbReference type="Proteomes" id="UP000326702"/>
    </source>
</evidence>
<dbReference type="OrthoDB" id="5503950at2"/>
<feature type="disulfide bond" evidence="2">
    <location>
        <begin position="63"/>
        <end position="88"/>
    </location>
</feature>
<dbReference type="KEGG" id="lxl:KDY119_00108"/>
<dbReference type="AlphaFoldDB" id="A0A5P9Q5H9"/>
<accession>A0A5P9Q5H9</accession>
<keyword evidence="2" id="KW-1015">Disulfide bond</keyword>
<dbReference type="GO" id="GO:0004806">
    <property type="term" value="F:triacylglycerol lipase activity"/>
    <property type="evidence" value="ECO:0007669"/>
    <property type="project" value="TreeGrafter"/>
</dbReference>